<accession>A0ABU1S2U0</accession>
<proteinExistence type="predicted"/>
<evidence type="ECO:0000313" key="3">
    <source>
        <dbReference type="Proteomes" id="UP001261871"/>
    </source>
</evidence>
<feature type="domain" description="RNA polymerase alpha subunit C-terminal" evidence="1">
    <location>
        <begin position="17"/>
        <end position="52"/>
    </location>
</feature>
<comment type="caution">
    <text evidence="2">The sequence shown here is derived from an EMBL/GenBank/DDBJ whole genome shotgun (WGS) entry which is preliminary data.</text>
</comment>
<dbReference type="SUPFAM" id="SSF47789">
    <property type="entry name" value="C-terminal domain of RNA polymerase alpha subunit"/>
    <property type="match status" value="1"/>
</dbReference>
<gene>
    <name evidence="2" type="ORF">J2W95_002050</name>
</gene>
<dbReference type="RefSeq" id="WP_310006553.1">
    <property type="nucleotide sequence ID" value="NZ_JAVDTX010000004.1"/>
</dbReference>
<keyword evidence="2" id="KW-0240">DNA-directed RNA polymerase</keyword>
<dbReference type="Pfam" id="PF03118">
    <property type="entry name" value="RNA_pol_A_CTD"/>
    <property type="match status" value="1"/>
</dbReference>
<name>A0ABU1S2U0_9FLAO</name>
<protein>
    <submittedName>
        <fullName evidence="2">DNA-directed RNA polymerase alpha subunit</fullName>
    </submittedName>
</protein>
<sequence>MITSLEFTPSTELLTFMKLNNLKTLAELLTISDEDLLKMHGFGYRILKEILQLRKI</sequence>
<keyword evidence="2" id="KW-0804">Transcription</keyword>
<dbReference type="Proteomes" id="UP001261871">
    <property type="component" value="Unassembled WGS sequence"/>
</dbReference>
<organism evidence="2 3">
    <name type="scientific">Flavobacterium granuli</name>
    <dbReference type="NCBI Taxonomy" id="280093"/>
    <lineage>
        <taxon>Bacteria</taxon>
        <taxon>Pseudomonadati</taxon>
        <taxon>Bacteroidota</taxon>
        <taxon>Flavobacteriia</taxon>
        <taxon>Flavobacteriales</taxon>
        <taxon>Flavobacteriaceae</taxon>
        <taxon>Flavobacterium</taxon>
    </lineage>
</organism>
<evidence type="ECO:0000259" key="1">
    <source>
        <dbReference type="Pfam" id="PF03118"/>
    </source>
</evidence>
<dbReference type="InterPro" id="IPR011260">
    <property type="entry name" value="RNAP_asu_C"/>
</dbReference>
<keyword evidence="3" id="KW-1185">Reference proteome</keyword>
<dbReference type="GO" id="GO:0000428">
    <property type="term" value="C:DNA-directed RNA polymerase complex"/>
    <property type="evidence" value="ECO:0007669"/>
    <property type="project" value="UniProtKB-KW"/>
</dbReference>
<evidence type="ECO:0000313" key="2">
    <source>
        <dbReference type="EMBL" id="MDR6845343.1"/>
    </source>
</evidence>
<dbReference type="Gene3D" id="1.10.150.20">
    <property type="entry name" value="5' to 3' exonuclease, C-terminal subdomain"/>
    <property type="match status" value="1"/>
</dbReference>
<dbReference type="EMBL" id="JAVDTX010000004">
    <property type="protein sequence ID" value="MDR6845343.1"/>
    <property type="molecule type" value="Genomic_DNA"/>
</dbReference>
<reference evidence="2 3" key="1">
    <citation type="submission" date="2023-07" db="EMBL/GenBank/DDBJ databases">
        <title>Sorghum-associated microbial communities from plants grown in Nebraska, USA.</title>
        <authorList>
            <person name="Schachtman D."/>
        </authorList>
    </citation>
    <scope>NUCLEOTIDE SEQUENCE [LARGE SCALE GENOMIC DNA]</scope>
    <source>
        <strain evidence="2 3">BE124</strain>
    </source>
</reference>